<organism evidence="3 4">
    <name type="scientific">Methylomonas methanica</name>
    <dbReference type="NCBI Taxonomy" id="421"/>
    <lineage>
        <taxon>Bacteria</taxon>
        <taxon>Pseudomonadati</taxon>
        <taxon>Pseudomonadota</taxon>
        <taxon>Gammaproteobacteria</taxon>
        <taxon>Methylococcales</taxon>
        <taxon>Methylococcaceae</taxon>
        <taxon>Methylomonas</taxon>
    </lineage>
</organism>
<protein>
    <recommendedName>
        <fullName evidence="2">ABC-type transport auxiliary lipoprotein component domain-containing protein</fullName>
    </recommendedName>
</protein>
<accession>A0A177M509</accession>
<sequence>MNMKNVIYLPKLFLALLLTACSSAPMQFYMLSAETGAPPSVTALPAGTVLGLGPIHLPAYLDRPQLVTALSEHEYQLDEHSRWAERLDENIVRALGLSLAKQLGIEQVVRYPWAPRQAIDYQISFDILELHQTAAGQSRFSVQWQLKKADQPVIGKRFECSEAAAKGAEASVAAQSRCLTRFSAELADAVHRIAR</sequence>
<feature type="signal peptide" evidence="1">
    <location>
        <begin position="1"/>
        <end position="26"/>
    </location>
</feature>
<name>A0A177M509_METMH</name>
<dbReference type="Proteomes" id="UP000078090">
    <property type="component" value="Unassembled WGS sequence"/>
</dbReference>
<dbReference type="InterPro" id="IPR005586">
    <property type="entry name" value="ABC_trans_aux"/>
</dbReference>
<dbReference type="SUPFAM" id="SSF159594">
    <property type="entry name" value="XCC0632-like"/>
    <property type="match status" value="1"/>
</dbReference>
<comment type="caution">
    <text evidence="3">The sequence shown here is derived from an EMBL/GenBank/DDBJ whole genome shotgun (WGS) entry which is preliminary data.</text>
</comment>
<evidence type="ECO:0000313" key="3">
    <source>
        <dbReference type="EMBL" id="OAI00818.1"/>
    </source>
</evidence>
<proteinExistence type="predicted"/>
<dbReference type="Pfam" id="PF03886">
    <property type="entry name" value="ABC_trans_aux"/>
    <property type="match status" value="1"/>
</dbReference>
<keyword evidence="1" id="KW-0732">Signal</keyword>
<feature type="domain" description="ABC-type transport auxiliary lipoprotein component" evidence="2">
    <location>
        <begin position="29"/>
        <end position="187"/>
    </location>
</feature>
<evidence type="ECO:0000256" key="1">
    <source>
        <dbReference type="SAM" id="SignalP"/>
    </source>
</evidence>
<dbReference type="EMBL" id="LUUG01000095">
    <property type="protein sequence ID" value="OAI00818.1"/>
    <property type="molecule type" value="Genomic_DNA"/>
</dbReference>
<evidence type="ECO:0000259" key="2">
    <source>
        <dbReference type="Pfam" id="PF03886"/>
    </source>
</evidence>
<feature type="chain" id="PRO_5008067635" description="ABC-type transport auxiliary lipoprotein component domain-containing protein" evidence="1">
    <location>
        <begin position="27"/>
        <end position="195"/>
    </location>
</feature>
<dbReference type="OrthoDB" id="7063250at2"/>
<reference evidence="3 4" key="1">
    <citation type="submission" date="2016-03" db="EMBL/GenBank/DDBJ databases">
        <authorList>
            <person name="Ploux O."/>
        </authorList>
    </citation>
    <scope>NUCLEOTIDE SEQUENCE [LARGE SCALE GENOMIC DNA]</scope>
    <source>
        <strain evidence="3 4">R-45363</strain>
    </source>
</reference>
<evidence type="ECO:0000313" key="4">
    <source>
        <dbReference type="Proteomes" id="UP000078090"/>
    </source>
</evidence>
<gene>
    <name evidence="3" type="ORF">A1332_18225</name>
</gene>
<dbReference type="AlphaFoldDB" id="A0A177M509"/>
<dbReference type="Gene3D" id="3.40.50.10610">
    <property type="entry name" value="ABC-type transport auxiliary lipoprotein component"/>
    <property type="match status" value="1"/>
</dbReference>